<keyword evidence="10" id="KW-1185">Reference proteome</keyword>
<feature type="transmembrane region" description="Helical" evidence="7">
    <location>
        <begin position="244"/>
        <end position="263"/>
    </location>
</feature>
<keyword evidence="6 7" id="KW-0472">Membrane</keyword>
<name>A0ABV1PH27_9ENTR</name>
<dbReference type="Proteomes" id="UP001447374">
    <property type="component" value="Unassembled WGS sequence"/>
</dbReference>
<keyword evidence="4 7" id="KW-0812">Transmembrane</keyword>
<evidence type="ECO:0000256" key="6">
    <source>
        <dbReference type="ARBA" id="ARBA00023136"/>
    </source>
</evidence>
<dbReference type="NCBIfam" id="TIGR04259">
    <property type="entry name" value="oxa_formateAnti"/>
    <property type="match status" value="1"/>
</dbReference>
<comment type="subcellular location">
    <subcellularLocation>
        <location evidence="1">Membrane</location>
        <topology evidence="1">Multi-pass membrane protein</topology>
    </subcellularLocation>
</comment>
<evidence type="ECO:0000259" key="8">
    <source>
        <dbReference type="PROSITE" id="PS50850"/>
    </source>
</evidence>
<proteinExistence type="predicted"/>
<dbReference type="CDD" id="cd17353">
    <property type="entry name" value="MFS_OFA_like"/>
    <property type="match status" value="1"/>
</dbReference>
<feature type="transmembrane region" description="Helical" evidence="7">
    <location>
        <begin position="275"/>
        <end position="295"/>
    </location>
</feature>
<evidence type="ECO:0000256" key="7">
    <source>
        <dbReference type="SAM" id="Phobius"/>
    </source>
</evidence>
<evidence type="ECO:0000256" key="1">
    <source>
        <dbReference type="ARBA" id="ARBA00004141"/>
    </source>
</evidence>
<feature type="transmembrane region" description="Helical" evidence="7">
    <location>
        <begin position="339"/>
        <end position="359"/>
    </location>
</feature>
<feature type="transmembrane region" description="Helical" evidence="7">
    <location>
        <begin position="128"/>
        <end position="152"/>
    </location>
</feature>
<dbReference type="PANTHER" id="PTHR43385:SF1">
    <property type="entry name" value="RIBOFLAVIN TRANSPORTER RIBJ"/>
    <property type="match status" value="1"/>
</dbReference>
<dbReference type="EMBL" id="JBEHGX010000001">
    <property type="protein sequence ID" value="MER0124150.1"/>
    <property type="molecule type" value="Genomic_DNA"/>
</dbReference>
<evidence type="ECO:0000313" key="10">
    <source>
        <dbReference type="Proteomes" id="UP001447374"/>
    </source>
</evidence>
<dbReference type="InterPro" id="IPR026355">
    <property type="entry name" value="Oxa/Form_antiport"/>
</dbReference>
<dbReference type="InterPro" id="IPR036259">
    <property type="entry name" value="MFS_trans_sf"/>
</dbReference>
<accession>A0ABV1PH27</accession>
<feature type="transmembrane region" description="Helical" evidence="7">
    <location>
        <begin position="161"/>
        <end position="182"/>
    </location>
</feature>
<dbReference type="InterPro" id="IPR011701">
    <property type="entry name" value="MFS"/>
</dbReference>
<keyword evidence="5 7" id="KW-1133">Transmembrane helix</keyword>
<dbReference type="RefSeq" id="WP_349950816.1">
    <property type="nucleotide sequence ID" value="NZ_JBEHGX010000001.1"/>
</dbReference>
<feature type="domain" description="Major facilitator superfamily (MFS) profile" evidence="8">
    <location>
        <begin position="1"/>
        <end position="430"/>
    </location>
</feature>
<dbReference type="PROSITE" id="PS50850">
    <property type="entry name" value="MFS"/>
    <property type="match status" value="1"/>
</dbReference>
<sequence>MALYGAVSSLRDITRLLEISMTVLSEPLVAPKYGKWTQLVLGLICMASISSPQYVWTLLTRPLTEKLGVGLAELQVTFSLLIILQTFFSPFQGRLVEKFGPRLLISIGTILAGFSWVLSAHINGLTALWLVYGGMGGLGTGIVYIGVVGLMVKWFPQQRGFAAGAVAAGYGMGAILTTFPISLSLGSYGLEQTMTVYGIIFALVGFLASQGLKLPPTAAPQPASQNVAQSAKQFTSREMLRQPLFWLMFAMMAMMSTSGLMVTSQMAVFADDFGISKAVVFGMAALPLALTIDRFTNGLTRPLFGFISDRYGREKTMFIAFALEGVAMTLWLACSDDPMLFVLLSGVVFFGWGEIFSLFPSTLTDTFGSKHAAANYGWLYISQGIGSIFGGPLAALLYQHTQGWHVVFSCAIALDFITAGLALLVLKPWRARFISKHS</sequence>
<protein>
    <submittedName>
        <fullName evidence="9">Oxalate/formate MFS antiporter</fullName>
    </submittedName>
</protein>
<feature type="transmembrane region" description="Helical" evidence="7">
    <location>
        <begin position="71"/>
        <end position="91"/>
    </location>
</feature>
<reference evidence="9 10" key="1">
    <citation type="submission" date="2024-06" db="EMBL/GenBank/DDBJ databases">
        <title>Fanconibacter daqui strain Q02 whole shotgun sequencing project.</title>
        <authorList>
            <person name="Rodrigues J.W.A."/>
            <person name="Viana L.C."/>
            <person name="Vieira E.C."/>
            <person name="Souza F.O.L."/>
            <person name="Alegria O.C."/>
            <person name="Patroca S."/>
            <person name="Cruz A.C.R."/>
            <person name="Nunes A.R.C."/>
        </authorList>
    </citation>
    <scope>NUCLEOTIDE SEQUENCE [LARGE SCALE GENOMIC DNA]</scope>
    <source>
        <strain evidence="9 10">Q02</strain>
    </source>
</reference>
<evidence type="ECO:0000256" key="3">
    <source>
        <dbReference type="ARBA" id="ARBA00022475"/>
    </source>
</evidence>
<feature type="transmembrane region" description="Helical" evidence="7">
    <location>
        <begin position="194"/>
        <end position="212"/>
    </location>
</feature>
<gene>
    <name evidence="9" type="primary">oxlT</name>
    <name evidence="9" type="ORF">ABQG75_00120</name>
</gene>
<keyword evidence="2" id="KW-0813">Transport</keyword>
<feature type="transmembrane region" description="Helical" evidence="7">
    <location>
        <begin position="103"/>
        <end position="122"/>
    </location>
</feature>
<feature type="transmembrane region" description="Helical" evidence="7">
    <location>
        <begin position="39"/>
        <end position="59"/>
    </location>
</feature>
<evidence type="ECO:0000256" key="5">
    <source>
        <dbReference type="ARBA" id="ARBA00022989"/>
    </source>
</evidence>
<evidence type="ECO:0000256" key="2">
    <source>
        <dbReference type="ARBA" id="ARBA00022448"/>
    </source>
</evidence>
<dbReference type="Pfam" id="PF07690">
    <property type="entry name" value="MFS_1"/>
    <property type="match status" value="2"/>
</dbReference>
<evidence type="ECO:0000313" key="9">
    <source>
        <dbReference type="EMBL" id="MER0124150.1"/>
    </source>
</evidence>
<organism evidence="9 10">
    <name type="scientific">Franconibacter daqui</name>
    <dbReference type="NCBI Taxonomy" id="2047724"/>
    <lineage>
        <taxon>Bacteria</taxon>
        <taxon>Pseudomonadati</taxon>
        <taxon>Pseudomonadota</taxon>
        <taxon>Gammaproteobacteria</taxon>
        <taxon>Enterobacterales</taxon>
        <taxon>Enterobacteriaceae</taxon>
        <taxon>Franconibacter</taxon>
    </lineage>
</organism>
<dbReference type="PANTHER" id="PTHR43385">
    <property type="entry name" value="RIBOFLAVIN TRANSPORTER RIBJ"/>
    <property type="match status" value="1"/>
</dbReference>
<feature type="transmembrane region" description="Helical" evidence="7">
    <location>
        <begin position="379"/>
        <end position="398"/>
    </location>
</feature>
<feature type="transmembrane region" description="Helical" evidence="7">
    <location>
        <begin position="404"/>
        <end position="426"/>
    </location>
</feature>
<evidence type="ECO:0000256" key="4">
    <source>
        <dbReference type="ARBA" id="ARBA00022692"/>
    </source>
</evidence>
<dbReference type="Gene3D" id="1.20.1250.20">
    <property type="entry name" value="MFS general substrate transporter like domains"/>
    <property type="match status" value="2"/>
</dbReference>
<dbReference type="InterPro" id="IPR020846">
    <property type="entry name" value="MFS_dom"/>
</dbReference>
<comment type="caution">
    <text evidence="9">The sequence shown here is derived from an EMBL/GenBank/DDBJ whole genome shotgun (WGS) entry which is preliminary data.</text>
</comment>
<dbReference type="InterPro" id="IPR052983">
    <property type="entry name" value="MFS_Riboflavin_Transporter"/>
</dbReference>
<dbReference type="SUPFAM" id="SSF103473">
    <property type="entry name" value="MFS general substrate transporter"/>
    <property type="match status" value="1"/>
</dbReference>
<keyword evidence="3" id="KW-1003">Cell membrane</keyword>
<feature type="transmembrane region" description="Helical" evidence="7">
    <location>
        <begin position="316"/>
        <end position="333"/>
    </location>
</feature>